<dbReference type="GO" id="GO:0046872">
    <property type="term" value="F:metal ion binding"/>
    <property type="evidence" value="ECO:0007669"/>
    <property type="project" value="UniProtKB-KW"/>
</dbReference>
<dbReference type="Pfam" id="PF13359">
    <property type="entry name" value="DDE_Tnp_4"/>
    <property type="match status" value="1"/>
</dbReference>
<dbReference type="EMBL" id="JANEYF010003158">
    <property type="protein sequence ID" value="KAJ8938754.1"/>
    <property type="molecule type" value="Genomic_DNA"/>
</dbReference>
<dbReference type="AlphaFoldDB" id="A0AAV8XK00"/>
<reference evidence="4" key="1">
    <citation type="journal article" date="2023" name="Insect Mol. Biol.">
        <title>Genome sequencing provides insights into the evolution of gene families encoding plant cell wall-degrading enzymes in longhorned beetles.</title>
        <authorList>
            <person name="Shin N.R."/>
            <person name="Okamura Y."/>
            <person name="Kirsch R."/>
            <person name="Pauchet Y."/>
        </authorList>
    </citation>
    <scope>NUCLEOTIDE SEQUENCE</scope>
    <source>
        <strain evidence="4">RBIC_L_NR</strain>
    </source>
</reference>
<keyword evidence="2" id="KW-0479">Metal-binding</keyword>
<evidence type="ECO:0000313" key="4">
    <source>
        <dbReference type="EMBL" id="KAJ8938754.1"/>
    </source>
</evidence>
<dbReference type="InterPro" id="IPR027806">
    <property type="entry name" value="HARBI1_dom"/>
</dbReference>
<evidence type="ECO:0000259" key="3">
    <source>
        <dbReference type="Pfam" id="PF13359"/>
    </source>
</evidence>
<dbReference type="Proteomes" id="UP001162156">
    <property type="component" value="Unassembled WGS sequence"/>
</dbReference>
<evidence type="ECO:0000313" key="5">
    <source>
        <dbReference type="Proteomes" id="UP001162156"/>
    </source>
</evidence>
<protein>
    <recommendedName>
        <fullName evidence="3">DDE Tnp4 domain-containing protein</fullName>
    </recommendedName>
</protein>
<accession>A0AAV8XK00</accession>
<feature type="domain" description="DDE Tnp4" evidence="3">
    <location>
        <begin position="34"/>
        <end position="131"/>
    </location>
</feature>
<evidence type="ECO:0000256" key="1">
    <source>
        <dbReference type="ARBA" id="ARBA00001968"/>
    </source>
</evidence>
<gene>
    <name evidence="4" type="ORF">NQ314_011351</name>
</gene>
<comment type="caution">
    <text evidence="4">The sequence shown here is derived from an EMBL/GenBank/DDBJ whole genome shotgun (WGS) entry which is preliminary data.</text>
</comment>
<comment type="cofactor">
    <cofactor evidence="1">
        <name>a divalent metal cation</name>
        <dbReference type="ChEBI" id="CHEBI:60240"/>
    </cofactor>
</comment>
<keyword evidence="5" id="KW-1185">Reference proteome</keyword>
<name>A0AAV8XK00_9CUCU</name>
<evidence type="ECO:0000256" key="2">
    <source>
        <dbReference type="ARBA" id="ARBA00022723"/>
    </source>
</evidence>
<organism evidence="4 5">
    <name type="scientific">Rhamnusium bicolor</name>
    <dbReference type="NCBI Taxonomy" id="1586634"/>
    <lineage>
        <taxon>Eukaryota</taxon>
        <taxon>Metazoa</taxon>
        <taxon>Ecdysozoa</taxon>
        <taxon>Arthropoda</taxon>
        <taxon>Hexapoda</taxon>
        <taxon>Insecta</taxon>
        <taxon>Pterygota</taxon>
        <taxon>Neoptera</taxon>
        <taxon>Endopterygota</taxon>
        <taxon>Coleoptera</taxon>
        <taxon>Polyphaga</taxon>
        <taxon>Cucujiformia</taxon>
        <taxon>Chrysomeloidea</taxon>
        <taxon>Cerambycidae</taxon>
        <taxon>Lepturinae</taxon>
        <taxon>Rhagiini</taxon>
        <taxon>Rhamnusium</taxon>
    </lineage>
</organism>
<sequence length="140" mass="16058">MLSQYVPKPSQQLWRENAEMYKSRWNFPNAIGAIDGKQVRLKCPKKADRCFFNYKQFFSVVRLAIVDANYKFVAIYVGAYGKNSDFDIFKNSAFGKNIHDNTFNIPSPTDVGDGKILPYYVILGDEAFALDFLFAKNCKN</sequence>
<proteinExistence type="predicted"/>